<dbReference type="PANTHER" id="PTHR11679">
    <property type="entry name" value="VESICLE PROTEIN SORTING-ASSOCIATED"/>
    <property type="match status" value="1"/>
</dbReference>
<dbReference type="RefSeq" id="XP_031025714.1">
    <property type="nucleotide sequence ID" value="XM_031168339.1"/>
</dbReference>
<evidence type="ECO:0000256" key="1">
    <source>
        <dbReference type="ARBA" id="ARBA00009884"/>
    </source>
</evidence>
<dbReference type="InterPro" id="IPR036045">
    <property type="entry name" value="Sec1-like_sf"/>
</dbReference>
<dbReference type="InterPro" id="IPR043154">
    <property type="entry name" value="Sec-1-like_dom1"/>
</dbReference>
<dbReference type="STRING" id="1806994.A0A507C7L0"/>
<evidence type="ECO:0000313" key="3">
    <source>
        <dbReference type="EMBL" id="TPX35129.1"/>
    </source>
</evidence>
<name>A0A507C7L0_9FUNG</name>
<dbReference type="InterPro" id="IPR027482">
    <property type="entry name" value="Sec1-like_dom2"/>
</dbReference>
<feature type="region of interest" description="Disordered" evidence="2">
    <location>
        <begin position="660"/>
        <end position="730"/>
    </location>
</feature>
<feature type="region of interest" description="Disordered" evidence="2">
    <location>
        <begin position="533"/>
        <end position="597"/>
    </location>
</feature>
<dbReference type="Gene3D" id="3.40.50.2060">
    <property type="match status" value="1"/>
</dbReference>
<dbReference type="Proteomes" id="UP000319731">
    <property type="component" value="Unassembled WGS sequence"/>
</dbReference>
<comment type="similarity">
    <text evidence="1">Belongs to the STXBP/unc-18/SEC1 family.</text>
</comment>
<proteinExistence type="inferred from homology"/>
<dbReference type="SUPFAM" id="SSF56815">
    <property type="entry name" value="Sec1/munc18-like (SM) proteins"/>
    <property type="match status" value="1"/>
</dbReference>
<feature type="compositionally biased region" description="Low complexity" evidence="2">
    <location>
        <begin position="575"/>
        <end position="591"/>
    </location>
</feature>
<feature type="compositionally biased region" description="Gly residues" evidence="2">
    <location>
        <begin position="721"/>
        <end position="730"/>
    </location>
</feature>
<dbReference type="Gene3D" id="3.90.830.10">
    <property type="entry name" value="Syntaxin Binding Protein 1, Chain A, domain 2"/>
    <property type="match status" value="1"/>
</dbReference>
<dbReference type="Pfam" id="PF00995">
    <property type="entry name" value="Sec1"/>
    <property type="match status" value="1"/>
</dbReference>
<protein>
    <recommendedName>
        <fullName evidence="5">Sec1-like protein</fullName>
    </recommendedName>
</protein>
<evidence type="ECO:0000313" key="4">
    <source>
        <dbReference type="Proteomes" id="UP000319731"/>
    </source>
</evidence>
<dbReference type="InterPro" id="IPR043127">
    <property type="entry name" value="Sec-1-like_dom3a"/>
</dbReference>
<dbReference type="PIRSF" id="PIRSF005715">
    <property type="entry name" value="VPS45_Sec1"/>
    <property type="match status" value="1"/>
</dbReference>
<gene>
    <name evidence="3" type="ORF">SmJEL517_g02411</name>
</gene>
<dbReference type="AlphaFoldDB" id="A0A507C7L0"/>
<feature type="compositionally biased region" description="Polar residues" evidence="2">
    <location>
        <begin position="698"/>
        <end position="709"/>
    </location>
</feature>
<dbReference type="GeneID" id="42003636"/>
<keyword evidence="4" id="KW-1185">Reference proteome</keyword>
<comment type="caution">
    <text evidence="3">The sequence shown here is derived from an EMBL/GenBank/DDBJ whole genome shotgun (WGS) entry which is preliminary data.</text>
</comment>
<sequence>MAPNIKDIVKKRIMTDMVQAVAPGKWKIMVVDPPALKILKTACKMEDIIDEKVTLVEDIFNRNRQPYPTQDAIYFISPNNEAVAAFIDDFKTRPMYARAHIFCTAGLPDRLFESIKRSSAQQYVKTLIELNVDFLAVEPQVFTLDAPQRFFNLFNPPSPAHLNYEIEMIAKKLTSVLATVGEYPFIRFYDPEGKRETLAARLGLAIQKEMDELCRIDKDFPPQSPYPRAILIITDRTLDVMAPLLHEFTYQAMIYDLLTLDGNQYTYKADEGVQKVTLDESDPIWTQIRHNHFADSSNYILDSFKTFLEENKAAASAVRDQQGGGNRPKGLDSLKEMQDTISALPQFQEMKKKFAVHINICQECQSAFGEGKLADLGAIEQDLATGESADGRALRDMMVALVPLLDNPSVLNADKVRLLALYIIAQEGIQDDARRRLLEHARLSPEESQAITNLFMLGVRLSSRMQKTREQKGRYTYWGHKLEKKGKKRRDDDMPYDLSRYIPIHKYILEDQVENRVDTAIFPWIKEPPPSDIGPAKSTWARAGGAAPIGVPSSTSGSASLRTTKPSWAQKRGGSDTASISSSVSGSSSISKGRDDDLRRNGPRVILFIMGGMTYSEMRASYEVMKVSQREIIIGSTAILTPSEFVDDIKWLHKGSIPPDVAKTTPRKPAYSDSPRSNNIGGPRAGQSEVGRIVPQMGQAQTVDPSSSPRSERAAKAVKHTGGGFGMFKR</sequence>
<dbReference type="InterPro" id="IPR001619">
    <property type="entry name" value="Sec1-like"/>
</dbReference>
<dbReference type="GO" id="GO:0016192">
    <property type="term" value="P:vesicle-mediated transport"/>
    <property type="evidence" value="ECO:0007669"/>
    <property type="project" value="InterPro"/>
</dbReference>
<reference evidence="3 4" key="1">
    <citation type="journal article" date="2019" name="Sci. Rep.">
        <title>Comparative genomics of chytrid fungi reveal insights into the obligate biotrophic and pathogenic lifestyle of Synchytrium endobioticum.</title>
        <authorList>
            <person name="van de Vossenberg B.T.L.H."/>
            <person name="Warris S."/>
            <person name="Nguyen H.D.T."/>
            <person name="van Gent-Pelzer M.P.E."/>
            <person name="Joly D.L."/>
            <person name="van de Geest H.C."/>
            <person name="Bonants P.J.M."/>
            <person name="Smith D.S."/>
            <person name="Levesque C.A."/>
            <person name="van der Lee T.A.J."/>
        </authorList>
    </citation>
    <scope>NUCLEOTIDE SEQUENCE [LARGE SCALE GENOMIC DNA]</scope>
    <source>
        <strain evidence="3 4">JEL517</strain>
    </source>
</reference>
<dbReference type="OrthoDB" id="2228at2759"/>
<dbReference type="Gene3D" id="1.25.40.60">
    <property type="match status" value="1"/>
</dbReference>
<feature type="compositionally biased region" description="Polar residues" evidence="2">
    <location>
        <begin position="552"/>
        <end position="567"/>
    </location>
</feature>
<dbReference type="EMBL" id="QEAO01000010">
    <property type="protein sequence ID" value="TPX35129.1"/>
    <property type="molecule type" value="Genomic_DNA"/>
</dbReference>
<evidence type="ECO:0000256" key="2">
    <source>
        <dbReference type="SAM" id="MobiDB-lite"/>
    </source>
</evidence>
<organism evidence="3 4">
    <name type="scientific">Synchytrium microbalum</name>
    <dbReference type="NCBI Taxonomy" id="1806994"/>
    <lineage>
        <taxon>Eukaryota</taxon>
        <taxon>Fungi</taxon>
        <taxon>Fungi incertae sedis</taxon>
        <taxon>Chytridiomycota</taxon>
        <taxon>Chytridiomycota incertae sedis</taxon>
        <taxon>Chytridiomycetes</taxon>
        <taxon>Synchytriales</taxon>
        <taxon>Synchytriaceae</taxon>
        <taxon>Synchytrium</taxon>
    </lineage>
</organism>
<evidence type="ECO:0008006" key="5">
    <source>
        <dbReference type="Google" id="ProtNLM"/>
    </source>
</evidence>
<accession>A0A507C7L0</accession>
<dbReference type="Gene3D" id="3.40.50.1910">
    <property type="match status" value="1"/>
</dbReference>